<dbReference type="Proteomes" id="UP000184089">
    <property type="component" value="Unassembled WGS sequence"/>
</dbReference>
<dbReference type="AlphaFoldDB" id="A0AAQ1MFT9"/>
<gene>
    <name evidence="1" type="ORF">SAMN05444424_2800</name>
</gene>
<evidence type="ECO:0000313" key="1">
    <source>
        <dbReference type="EMBL" id="SHG60850.1"/>
    </source>
</evidence>
<sequence>MNDKELIGKIHSAIYHQCQRRGYVAPVDVMMEIGVLPKQKYKDWRFGRVDYLERVCTVNLRKLSFIMHQMRVYAQKTGLKPSFCYYKRWDVKKKNGQGHKPVIPLRFSKSGDPEIERRYATHFVDTKQVERLKERQNTEKPD</sequence>
<dbReference type="RefSeq" id="WP_044992668.1">
    <property type="nucleotide sequence ID" value="NZ_FQVY01000006.1"/>
</dbReference>
<dbReference type="EMBL" id="FQVY01000006">
    <property type="protein sequence ID" value="SHG60850.1"/>
    <property type="molecule type" value="Genomic_DNA"/>
</dbReference>
<reference evidence="2" key="1">
    <citation type="submission" date="2016-11" db="EMBL/GenBank/DDBJ databases">
        <authorList>
            <person name="Jaros S."/>
            <person name="Januszkiewicz K."/>
            <person name="Wedrychowicz H."/>
        </authorList>
    </citation>
    <scope>NUCLEOTIDE SEQUENCE [LARGE SCALE GENOMIC DNA]</scope>
    <source>
        <strain evidence="2">DSM 4029</strain>
    </source>
</reference>
<organism evidence="1 2">
    <name type="scientific">Bittarella massiliensis</name>
    <name type="common">ex Durand et al. 2017</name>
    <dbReference type="NCBI Taxonomy" id="1720313"/>
    <lineage>
        <taxon>Bacteria</taxon>
        <taxon>Bacillati</taxon>
        <taxon>Bacillota</taxon>
        <taxon>Clostridia</taxon>
        <taxon>Eubacteriales</taxon>
        <taxon>Oscillospiraceae</taxon>
        <taxon>Bittarella (ex Durand et al. 2017)</taxon>
    </lineage>
</organism>
<accession>A0AAQ1MFT9</accession>
<protein>
    <submittedName>
        <fullName evidence="1">Uncharacterized protein</fullName>
    </submittedName>
</protein>
<comment type="caution">
    <text evidence="1">The sequence shown here is derived from an EMBL/GenBank/DDBJ whole genome shotgun (WGS) entry which is preliminary data.</text>
</comment>
<proteinExistence type="predicted"/>
<evidence type="ECO:0000313" key="2">
    <source>
        <dbReference type="Proteomes" id="UP000184089"/>
    </source>
</evidence>
<name>A0AAQ1MFT9_9FIRM</name>